<reference evidence="12" key="1">
    <citation type="submission" date="2016-03" db="EMBL/GenBank/DDBJ databases">
        <title>Mechanisms controlling the formation of the plant cell surface in tip-growing cells are functionally conserved among land plants.</title>
        <authorList>
            <person name="Honkanen S."/>
            <person name="Jones V.A."/>
            <person name="Morieri G."/>
            <person name="Champion C."/>
            <person name="Hetherington A.J."/>
            <person name="Kelly S."/>
            <person name="Saint-Marcoux D."/>
            <person name="Proust H."/>
            <person name="Prescott H."/>
            <person name="Dolan L."/>
        </authorList>
    </citation>
    <scope>NUCLEOTIDE SEQUENCE [LARGE SCALE GENOMIC DNA]</scope>
    <source>
        <tissue evidence="12">Whole gametophyte</tissue>
    </source>
</reference>
<dbReference type="PANTHER" id="PTHR12468:SF2">
    <property type="entry name" value="GPI MANNOSYLTRANSFERASE 2"/>
    <property type="match status" value="1"/>
</dbReference>
<dbReference type="PANTHER" id="PTHR12468">
    <property type="entry name" value="GPI MANNOSYLTRANSFERASE 2"/>
    <property type="match status" value="1"/>
</dbReference>
<evidence type="ECO:0000256" key="6">
    <source>
        <dbReference type="ARBA" id="ARBA00022679"/>
    </source>
</evidence>
<dbReference type="Proteomes" id="UP000077202">
    <property type="component" value="Unassembled WGS sequence"/>
</dbReference>
<keyword evidence="10 11" id="KW-0472">Membrane</keyword>
<comment type="similarity">
    <text evidence="3 11">Belongs to the PIGV family.</text>
</comment>
<dbReference type="GO" id="GO:0006506">
    <property type="term" value="P:GPI anchor biosynthetic process"/>
    <property type="evidence" value="ECO:0007669"/>
    <property type="project" value="UniProtKB-UniPathway"/>
</dbReference>
<feature type="transmembrane region" description="Helical" evidence="11">
    <location>
        <begin position="133"/>
        <end position="154"/>
    </location>
</feature>
<name>A0A176WL71_MARPO</name>
<dbReference type="GO" id="GO:0004376">
    <property type="term" value="F:GPI mannosyltransferase activity"/>
    <property type="evidence" value="ECO:0007669"/>
    <property type="project" value="InterPro"/>
</dbReference>
<accession>A0A176WL71</accession>
<dbReference type="GO" id="GO:0031501">
    <property type="term" value="C:mannosyltransferase complex"/>
    <property type="evidence" value="ECO:0007669"/>
    <property type="project" value="TreeGrafter"/>
</dbReference>
<evidence type="ECO:0000256" key="2">
    <source>
        <dbReference type="ARBA" id="ARBA00004687"/>
    </source>
</evidence>
<organism evidence="12 13">
    <name type="scientific">Marchantia polymorpha subsp. ruderalis</name>
    <dbReference type="NCBI Taxonomy" id="1480154"/>
    <lineage>
        <taxon>Eukaryota</taxon>
        <taxon>Viridiplantae</taxon>
        <taxon>Streptophyta</taxon>
        <taxon>Embryophyta</taxon>
        <taxon>Marchantiophyta</taxon>
        <taxon>Marchantiopsida</taxon>
        <taxon>Marchantiidae</taxon>
        <taxon>Marchantiales</taxon>
        <taxon>Marchantiaceae</taxon>
        <taxon>Marchantia</taxon>
    </lineage>
</organism>
<keyword evidence="13" id="KW-1185">Reference proteome</keyword>
<evidence type="ECO:0000256" key="11">
    <source>
        <dbReference type="RuleBase" id="RU363112"/>
    </source>
</evidence>
<evidence type="ECO:0000256" key="5">
    <source>
        <dbReference type="ARBA" id="ARBA00022676"/>
    </source>
</evidence>
<dbReference type="Pfam" id="PF04188">
    <property type="entry name" value="Mannosyl_trans2"/>
    <property type="match status" value="1"/>
</dbReference>
<gene>
    <name evidence="12" type="ORF">AXG93_673s1530</name>
</gene>
<comment type="caution">
    <text evidence="11">Lacks conserved residue(s) required for the propagation of feature annotation.</text>
</comment>
<evidence type="ECO:0000256" key="1">
    <source>
        <dbReference type="ARBA" id="ARBA00004477"/>
    </source>
</evidence>
<keyword evidence="4 11" id="KW-0337">GPI-anchor biosynthesis</keyword>
<evidence type="ECO:0000313" key="13">
    <source>
        <dbReference type="Proteomes" id="UP000077202"/>
    </source>
</evidence>
<keyword evidence="9 11" id="KW-1133">Transmembrane helix</keyword>
<feature type="transmembrane region" description="Helical" evidence="11">
    <location>
        <begin position="401"/>
        <end position="424"/>
    </location>
</feature>
<evidence type="ECO:0000256" key="3">
    <source>
        <dbReference type="ARBA" id="ARBA00008698"/>
    </source>
</evidence>
<feature type="transmembrane region" description="Helical" evidence="11">
    <location>
        <begin position="221"/>
        <end position="241"/>
    </location>
</feature>
<sequence length="548" mass="60832">MAISSSTKERHRRTVLSIAVKSRVLVLTLFFVWRWLADPYDTSAELNRPCLAENSAWSADIDGATDADRWAPRLGRAIEKSVVWDGVYYVKIAECGYEYEQVHAFLPLLPLLMRFVARTFLPKLIPLLGLRATLALAGYLINNVSFVLAAYFLYRLTRALLEDEKLALTAAALFCFNPASAFYSAVYSESLFALLSFTGLVCFVSGAKWPSIVFFGLSSGVRSNGILHAGFFLFQAMHKVFHLASLQRSSMRIVSIVLVAILQSVAVAAPFLAFQTYGYFQLCHDQIRSPPRPWCKSPLPYLYGFVQSQYWQVGFLRYFQLKQLPNFLLASPMLSLAIFSIFTYAKKQPKLLFSLGLAASPSTQSKVAMFSHVDEMTFLAKGKGASKGPGGEDYKVASRGFFSPAAVCFLIQLCFMTAVAMFVMHVQVATRFLSVSPPVYWCGAHLLLNGGARGKTGKLIWSSFLAPPCAMLGNNWTRATTISKCEAVQVGSRWAIPELNLPSIESRQRDGTDGSHSFSTCASSILFNEKRNIWGAYELPIILLEPNP</sequence>
<evidence type="ECO:0000256" key="8">
    <source>
        <dbReference type="ARBA" id="ARBA00022824"/>
    </source>
</evidence>
<dbReference type="UniPathway" id="UPA00196"/>
<proteinExistence type="inferred from homology"/>
<keyword evidence="7 11" id="KW-0812">Transmembrane</keyword>
<dbReference type="AlphaFoldDB" id="A0A176WL71"/>
<evidence type="ECO:0000256" key="7">
    <source>
        <dbReference type="ARBA" id="ARBA00022692"/>
    </source>
</evidence>
<dbReference type="GO" id="GO:0000009">
    <property type="term" value="F:alpha-1,6-mannosyltransferase activity"/>
    <property type="evidence" value="ECO:0007669"/>
    <property type="project" value="InterPro"/>
</dbReference>
<dbReference type="EC" id="2.4.1.-" evidence="11"/>
<keyword evidence="8 11" id="KW-0256">Endoplasmic reticulum</keyword>
<comment type="subcellular location">
    <subcellularLocation>
        <location evidence="1 11">Endoplasmic reticulum membrane</location>
        <topology evidence="1 11">Multi-pass membrane protein</topology>
    </subcellularLocation>
</comment>
<dbReference type="InterPro" id="IPR007315">
    <property type="entry name" value="PIG-V/Gpi18"/>
</dbReference>
<feature type="transmembrane region" description="Helical" evidence="11">
    <location>
        <begin position="166"/>
        <end position="184"/>
    </location>
</feature>
<comment type="pathway">
    <text evidence="2 11">Glycolipid biosynthesis; glycosylphosphatidylinositol-anchor biosynthesis.</text>
</comment>
<evidence type="ECO:0000256" key="10">
    <source>
        <dbReference type="ARBA" id="ARBA00023136"/>
    </source>
</evidence>
<evidence type="ECO:0000313" key="12">
    <source>
        <dbReference type="EMBL" id="OAE32976.1"/>
    </source>
</evidence>
<dbReference type="EMBL" id="LVLJ01000698">
    <property type="protein sequence ID" value="OAE32976.1"/>
    <property type="molecule type" value="Genomic_DNA"/>
</dbReference>
<dbReference type="GO" id="GO:0005789">
    <property type="term" value="C:endoplasmic reticulum membrane"/>
    <property type="evidence" value="ECO:0007669"/>
    <property type="project" value="UniProtKB-SubCell"/>
</dbReference>
<feature type="transmembrane region" description="Helical" evidence="11">
    <location>
        <begin position="326"/>
        <end position="345"/>
    </location>
</feature>
<comment type="caution">
    <text evidence="12">The sequence shown here is derived from an EMBL/GenBank/DDBJ whole genome shotgun (WGS) entry which is preliminary data.</text>
</comment>
<comment type="function">
    <text evidence="11">Mannosyltransferase involved in glycosylphosphatidylinositol-anchor biosynthesis.</text>
</comment>
<feature type="transmembrane region" description="Helical" evidence="11">
    <location>
        <begin position="15"/>
        <end position="36"/>
    </location>
</feature>
<protein>
    <recommendedName>
        <fullName evidence="11">GPI mannosyltransferase 2</fullName>
        <ecNumber evidence="11">2.4.1.-</ecNumber>
    </recommendedName>
</protein>
<evidence type="ECO:0000256" key="4">
    <source>
        <dbReference type="ARBA" id="ARBA00022502"/>
    </source>
</evidence>
<evidence type="ECO:0000256" key="9">
    <source>
        <dbReference type="ARBA" id="ARBA00022989"/>
    </source>
</evidence>
<keyword evidence="6 11" id="KW-0808">Transferase</keyword>
<keyword evidence="5 11" id="KW-0328">Glycosyltransferase</keyword>
<feature type="transmembrane region" description="Helical" evidence="11">
    <location>
        <begin position="253"/>
        <end position="280"/>
    </location>
</feature>